<evidence type="ECO:0000313" key="1">
    <source>
        <dbReference type="EMBL" id="GFT90768.1"/>
    </source>
</evidence>
<dbReference type="EMBL" id="BMAW01025060">
    <property type="protein sequence ID" value="GFT90768.1"/>
    <property type="molecule type" value="Genomic_DNA"/>
</dbReference>
<accession>A0A8X6UAA5</accession>
<protein>
    <submittedName>
        <fullName evidence="1">Uncharacterized protein</fullName>
    </submittedName>
</protein>
<name>A0A8X6UAA5_NEPPI</name>
<gene>
    <name evidence="1" type="primary">NCL1_18726</name>
    <name evidence="1" type="ORF">NPIL_98191</name>
</gene>
<sequence>MGLESCGRPGIKKTKCPTCNPISSRRIDVETNHVKAYATETRSPRLTLIDVTFYGLKGYVYVDTGSLHSIAGEKMYQVFNVKGLIFQETTLVLNLANVQQTTGEALIT</sequence>
<reference evidence="1" key="1">
    <citation type="submission" date="2020-08" db="EMBL/GenBank/DDBJ databases">
        <title>Multicomponent nature underlies the extraordinary mechanical properties of spider dragline silk.</title>
        <authorList>
            <person name="Kono N."/>
            <person name="Nakamura H."/>
            <person name="Mori M."/>
            <person name="Yoshida Y."/>
            <person name="Ohtoshi R."/>
            <person name="Malay A.D."/>
            <person name="Moran D.A.P."/>
            <person name="Tomita M."/>
            <person name="Numata K."/>
            <person name="Arakawa K."/>
        </authorList>
    </citation>
    <scope>NUCLEOTIDE SEQUENCE</scope>
</reference>
<comment type="caution">
    <text evidence="1">The sequence shown here is derived from an EMBL/GenBank/DDBJ whole genome shotgun (WGS) entry which is preliminary data.</text>
</comment>
<proteinExistence type="predicted"/>
<organism evidence="1 2">
    <name type="scientific">Nephila pilipes</name>
    <name type="common">Giant wood spider</name>
    <name type="synonym">Nephila maculata</name>
    <dbReference type="NCBI Taxonomy" id="299642"/>
    <lineage>
        <taxon>Eukaryota</taxon>
        <taxon>Metazoa</taxon>
        <taxon>Ecdysozoa</taxon>
        <taxon>Arthropoda</taxon>
        <taxon>Chelicerata</taxon>
        <taxon>Arachnida</taxon>
        <taxon>Araneae</taxon>
        <taxon>Araneomorphae</taxon>
        <taxon>Entelegynae</taxon>
        <taxon>Araneoidea</taxon>
        <taxon>Nephilidae</taxon>
        <taxon>Nephila</taxon>
    </lineage>
</organism>
<dbReference type="AlphaFoldDB" id="A0A8X6UAA5"/>
<evidence type="ECO:0000313" key="2">
    <source>
        <dbReference type="Proteomes" id="UP000887013"/>
    </source>
</evidence>
<keyword evidence="2" id="KW-1185">Reference proteome</keyword>
<dbReference type="Proteomes" id="UP000887013">
    <property type="component" value="Unassembled WGS sequence"/>
</dbReference>